<feature type="non-terminal residue" evidence="1">
    <location>
        <position position="63"/>
    </location>
</feature>
<keyword evidence="2" id="KW-1185">Reference proteome</keyword>
<gene>
    <name evidence="1" type="ORF">RPERSI_LOCUS19252</name>
</gene>
<accession>A0ACA9RF87</accession>
<name>A0ACA9RF87_9GLOM</name>
<feature type="non-terminal residue" evidence="1">
    <location>
        <position position="1"/>
    </location>
</feature>
<evidence type="ECO:0000313" key="2">
    <source>
        <dbReference type="Proteomes" id="UP000789920"/>
    </source>
</evidence>
<reference evidence="1" key="1">
    <citation type="submission" date="2021-06" db="EMBL/GenBank/DDBJ databases">
        <authorList>
            <person name="Kallberg Y."/>
            <person name="Tangrot J."/>
            <person name="Rosling A."/>
        </authorList>
    </citation>
    <scope>NUCLEOTIDE SEQUENCE</scope>
    <source>
        <strain evidence="1">MA461A</strain>
    </source>
</reference>
<organism evidence="1 2">
    <name type="scientific">Racocetra persica</name>
    <dbReference type="NCBI Taxonomy" id="160502"/>
    <lineage>
        <taxon>Eukaryota</taxon>
        <taxon>Fungi</taxon>
        <taxon>Fungi incertae sedis</taxon>
        <taxon>Mucoromycota</taxon>
        <taxon>Glomeromycotina</taxon>
        <taxon>Glomeromycetes</taxon>
        <taxon>Diversisporales</taxon>
        <taxon>Gigasporaceae</taxon>
        <taxon>Racocetra</taxon>
    </lineage>
</organism>
<evidence type="ECO:0000313" key="1">
    <source>
        <dbReference type="EMBL" id="CAG8791583.1"/>
    </source>
</evidence>
<dbReference type="Proteomes" id="UP000789920">
    <property type="component" value="Unassembled WGS sequence"/>
</dbReference>
<proteinExistence type="predicted"/>
<sequence>ANSQANESQAFLNLHDEDILYNIKEEREQPIRSTQLKRQRTTEDLSQEMHPDLQEAPKAPTTG</sequence>
<comment type="caution">
    <text evidence="1">The sequence shown here is derived from an EMBL/GenBank/DDBJ whole genome shotgun (WGS) entry which is preliminary data.</text>
</comment>
<protein>
    <submittedName>
        <fullName evidence="1">27854_t:CDS:1</fullName>
    </submittedName>
</protein>
<dbReference type="EMBL" id="CAJVQC010052452">
    <property type="protein sequence ID" value="CAG8791583.1"/>
    <property type="molecule type" value="Genomic_DNA"/>
</dbReference>